<dbReference type="InterPro" id="IPR010233">
    <property type="entry name" value="UbiG_MeTrfase"/>
</dbReference>
<keyword evidence="8" id="KW-1185">Reference proteome</keyword>
<dbReference type="CDD" id="cd02440">
    <property type="entry name" value="AdoMet_MTases"/>
    <property type="match status" value="1"/>
</dbReference>
<dbReference type="AlphaFoldDB" id="Q75A09"/>
<dbReference type="GO" id="GO:0046872">
    <property type="term" value="F:metal ion binding"/>
    <property type="evidence" value="ECO:0007669"/>
    <property type="project" value="UniProtKB-KW"/>
</dbReference>
<keyword evidence="4 5" id="KW-0949">S-adenosyl-L-methionine</keyword>
<feature type="binding site" evidence="5">
    <location>
        <position position="155"/>
    </location>
    <ligand>
        <name>S-adenosyl-L-methionine</name>
        <dbReference type="ChEBI" id="CHEBI:59789"/>
    </ligand>
</feature>
<keyword evidence="5" id="KW-0460">Magnesium</keyword>
<reference evidence="7 8" key="1">
    <citation type="journal article" date="2004" name="Science">
        <title>The Ashbya gossypii genome as a tool for mapping the ancient Saccharomyces cerevisiae genome.</title>
        <authorList>
            <person name="Dietrich F.S."/>
            <person name="Voegeli S."/>
            <person name="Brachat S."/>
            <person name="Lerch A."/>
            <person name="Gates K."/>
            <person name="Steiner S."/>
            <person name="Mohr C."/>
            <person name="Pohlmann R."/>
            <person name="Luedi P."/>
            <person name="Choi S."/>
            <person name="Wing R.A."/>
            <person name="Flavier A."/>
            <person name="Gaffney T.D."/>
            <person name="Philippsen P."/>
        </authorList>
    </citation>
    <scope>NUCLEOTIDE SEQUENCE [LARGE SCALE GENOMIC DNA]</scope>
    <source>
        <strain evidence="8">ATCC 10895 / CBS 109.51 / FGSC 9923 / NRRL Y-1056</strain>
    </source>
</reference>
<evidence type="ECO:0000313" key="7">
    <source>
        <dbReference type="EMBL" id="AAS52035.1"/>
    </source>
</evidence>
<keyword evidence="2 5" id="KW-0808">Transferase</keyword>
<evidence type="ECO:0000256" key="2">
    <source>
        <dbReference type="ARBA" id="ARBA00022679"/>
    </source>
</evidence>
<keyword evidence="3 5" id="KW-0831">Ubiquinone biosynthesis</keyword>
<organism evidence="7 8">
    <name type="scientific">Eremothecium gossypii (strain ATCC 10895 / CBS 109.51 / FGSC 9923 / NRRL Y-1056)</name>
    <name type="common">Yeast</name>
    <name type="synonym">Ashbya gossypii</name>
    <dbReference type="NCBI Taxonomy" id="284811"/>
    <lineage>
        <taxon>Eukaryota</taxon>
        <taxon>Fungi</taxon>
        <taxon>Dikarya</taxon>
        <taxon>Ascomycota</taxon>
        <taxon>Saccharomycotina</taxon>
        <taxon>Saccharomycetes</taxon>
        <taxon>Saccharomycetales</taxon>
        <taxon>Saccharomycetaceae</taxon>
        <taxon>Eremothecium</taxon>
    </lineage>
</organism>
<dbReference type="EC" id="2.1.1.114" evidence="5"/>
<comment type="subunit">
    <text evidence="5">Component of a multi-subunit COQ enzyme complex, composed of at least COQ3, COQ4, COQ5, COQ6, COQ7 and COQ9.</text>
</comment>
<dbReference type="UniPathway" id="UPA00232"/>
<evidence type="ECO:0000256" key="5">
    <source>
        <dbReference type="HAMAP-Rule" id="MF_03190"/>
    </source>
</evidence>
<keyword evidence="1 5" id="KW-0489">Methyltransferase</keyword>
<evidence type="ECO:0000256" key="1">
    <source>
        <dbReference type="ARBA" id="ARBA00022603"/>
    </source>
</evidence>
<dbReference type="RefSeq" id="NP_984211.1">
    <property type="nucleotide sequence ID" value="NM_209564.1"/>
</dbReference>
<dbReference type="HAMAP" id="MF_00472">
    <property type="entry name" value="UbiG"/>
    <property type="match status" value="1"/>
</dbReference>
<dbReference type="KEGG" id="ago:AGOS_ADR115W"/>
<evidence type="ECO:0000256" key="3">
    <source>
        <dbReference type="ARBA" id="ARBA00022688"/>
    </source>
</evidence>
<keyword evidence="5" id="KW-0472">Membrane</keyword>
<keyword evidence="5" id="KW-0496">Mitochondrion</keyword>
<keyword evidence="5" id="KW-0479">Metal-binding</keyword>
<comment type="similarity">
    <text evidence="5">Belongs to the class I-like SAM-binding methyltransferase superfamily. UbiG/COQ3 family.</text>
</comment>
<evidence type="ECO:0000256" key="4">
    <source>
        <dbReference type="ARBA" id="ARBA00022691"/>
    </source>
</evidence>
<dbReference type="GeneID" id="4620360"/>
<dbReference type="EMBL" id="AE016817">
    <property type="protein sequence ID" value="AAS52035.1"/>
    <property type="molecule type" value="Genomic_DNA"/>
</dbReference>
<feature type="binding site" evidence="5">
    <location>
        <position position="202"/>
    </location>
    <ligand>
        <name>Mg(2+)</name>
        <dbReference type="ChEBI" id="CHEBI:18420"/>
    </ligand>
</feature>
<comment type="catalytic activity">
    <reaction evidence="5">
        <text>a 3-demethylubiquinone + S-adenosyl-L-methionine = a ubiquinone + S-adenosyl-L-homocysteine</text>
        <dbReference type="Rhea" id="RHEA:81215"/>
        <dbReference type="Rhea" id="RHEA-COMP:9565"/>
        <dbReference type="Rhea" id="RHEA-COMP:19654"/>
        <dbReference type="ChEBI" id="CHEBI:16389"/>
        <dbReference type="ChEBI" id="CHEBI:57856"/>
        <dbReference type="ChEBI" id="CHEBI:59789"/>
        <dbReference type="ChEBI" id="CHEBI:231825"/>
    </reaction>
</comment>
<dbReference type="Gene3D" id="3.40.50.150">
    <property type="entry name" value="Vaccinia Virus protein VP39"/>
    <property type="match status" value="1"/>
</dbReference>
<dbReference type="GO" id="GO:0120537">
    <property type="term" value="F:3-demethylubiquinone 3-O-methyltransferase activity"/>
    <property type="evidence" value="ECO:0007669"/>
    <property type="project" value="RHEA"/>
</dbReference>
<dbReference type="eggNOG" id="KOG1270">
    <property type="taxonomic scope" value="Eukaryota"/>
</dbReference>
<dbReference type="GO" id="GO:0010420">
    <property type="term" value="F:polyprenyldihydroxybenzoate methyltransferase activity"/>
    <property type="evidence" value="ECO:0000318"/>
    <property type="project" value="GO_Central"/>
</dbReference>
<name>Q75A09_EREGS</name>
<dbReference type="Proteomes" id="UP000000591">
    <property type="component" value="Chromosome IV"/>
</dbReference>
<dbReference type="PANTHER" id="PTHR43464:SF19">
    <property type="entry name" value="UBIQUINONE BIOSYNTHESIS O-METHYLTRANSFERASE, MITOCHONDRIAL"/>
    <property type="match status" value="1"/>
</dbReference>
<feature type="binding site" evidence="5">
    <location>
        <position position="199"/>
    </location>
    <ligand>
        <name>Mg(2+)</name>
        <dbReference type="ChEBI" id="CHEBI:18420"/>
    </ligand>
</feature>
<dbReference type="OrthoDB" id="3265906at2759"/>
<dbReference type="GO" id="GO:0061542">
    <property type="term" value="F:3-demethylubiquinol 3-O-methyltransferase activity"/>
    <property type="evidence" value="ECO:0007669"/>
    <property type="project" value="UniProtKB-UniRule"/>
</dbReference>
<dbReference type="GO" id="GO:0031314">
    <property type="term" value="C:extrinsic component of mitochondrial inner membrane"/>
    <property type="evidence" value="ECO:0007669"/>
    <property type="project" value="UniProtKB-UniRule"/>
</dbReference>
<dbReference type="GO" id="GO:0032259">
    <property type="term" value="P:methylation"/>
    <property type="evidence" value="ECO:0007669"/>
    <property type="project" value="UniProtKB-KW"/>
</dbReference>
<dbReference type="STRING" id="284811.Q75A09"/>
<dbReference type="InParanoid" id="Q75A09"/>
<comment type="catalytic activity">
    <reaction evidence="5">
        <text>a 3,4-dihydroxy-5-(all-trans-polyprenyl)benzoate + S-adenosyl-L-methionine = a 4-hydroxy-3-methoxy-5-(all-trans-polyprenyl)benzoate + S-adenosyl-L-homocysteine + H(+)</text>
        <dbReference type="Rhea" id="RHEA:44452"/>
        <dbReference type="Rhea" id="RHEA-COMP:10930"/>
        <dbReference type="Rhea" id="RHEA-COMP:10931"/>
        <dbReference type="ChEBI" id="CHEBI:15378"/>
        <dbReference type="ChEBI" id="CHEBI:57856"/>
        <dbReference type="ChEBI" id="CHEBI:59789"/>
        <dbReference type="ChEBI" id="CHEBI:64694"/>
        <dbReference type="ChEBI" id="CHEBI:84443"/>
        <dbReference type="EC" id="2.1.1.114"/>
    </reaction>
</comment>
<reference evidence="8" key="2">
    <citation type="journal article" date="2013" name="G3 (Bethesda)">
        <title>Genomes of Ashbya fungi isolated from insects reveal four mating-type loci, numerous translocations, lack of transposons, and distinct gene duplications.</title>
        <authorList>
            <person name="Dietrich F.S."/>
            <person name="Voegeli S."/>
            <person name="Kuo S."/>
            <person name="Philippsen P."/>
        </authorList>
    </citation>
    <scope>GENOME REANNOTATION</scope>
    <source>
        <strain evidence="8">ATCC 10895 / CBS 109.51 / FGSC 9923 / NRRL Y-1056</strain>
    </source>
</reference>
<dbReference type="GO" id="GO:0006744">
    <property type="term" value="P:ubiquinone biosynthetic process"/>
    <property type="evidence" value="ECO:0000318"/>
    <property type="project" value="GO_Central"/>
</dbReference>
<dbReference type="FunCoup" id="Q75A09">
    <property type="interactions" value="338"/>
</dbReference>
<accession>Q75A09</accession>
<keyword evidence="5" id="KW-0999">Mitochondrion inner membrane</keyword>
<dbReference type="PANTHER" id="PTHR43464">
    <property type="entry name" value="METHYLTRANSFERASE"/>
    <property type="match status" value="1"/>
</dbReference>
<evidence type="ECO:0000256" key="6">
    <source>
        <dbReference type="SAM" id="MobiDB-lite"/>
    </source>
</evidence>
<feature type="region of interest" description="Disordered" evidence="6">
    <location>
        <begin position="20"/>
        <end position="41"/>
    </location>
</feature>
<dbReference type="GO" id="GO:0005739">
    <property type="term" value="C:mitochondrion"/>
    <property type="evidence" value="ECO:0000318"/>
    <property type="project" value="GO_Central"/>
</dbReference>
<comment type="subcellular location">
    <subcellularLocation>
        <location evidence="5">Mitochondrion inner membrane</location>
        <topology evidence="5">Peripheral membrane protein</topology>
        <orientation evidence="5">Matrix side</orientation>
    </subcellularLocation>
</comment>
<comment type="cofactor">
    <cofactor evidence="5">
        <name>Mg(2+)</name>
        <dbReference type="ChEBI" id="CHEBI:18420"/>
    </cofactor>
</comment>
<sequence>MLKRTLPLLTKFNPKLLGHSAPAAGAAGPSPSIGSSTSTSADEISHFQQLAPTWWDTNGSQRILHKMNLSRMDFIQRILSEQMKVTTPDVYVPGFNYKAHLPAAVSEQIQSELNTEVRSLLRQQRLQVLDVGCGGGILAESLGRQPYVEKVYGIDLTPDCIAAARAHRDKDPVLREKIQYDVLPLEEVEGQFDVVTMFEMLEHVENPSAVLEHAWRRLRPEGILFVSTINRNLLSWFTTICMAEHVLRVVPKGTHHLEKYLDATEVQDWFQQHTPGAHRILDLKGNMYVPMWGWVEHDLSSIGNYCMAVKKLR</sequence>
<dbReference type="InterPro" id="IPR029063">
    <property type="entry name" value="SAM-dependent_MTases_sf"/>
</dbReference>
<evidence type="ECO:0000313" key="8">
    <source>
        <dbReference type="Proteomes" id="UP000000591"/>
    </source>
</evidence>
<dbReference type="EC" id="2.1.1.64" evidence="5"/>
<feature type="binding site" evidence="5">
    <location>
        <position position="71"/>
    </location>
    <ligand>
        <name>S-adenosyl-L-methionine</name>
        <dbReference type="ChEBI" id="CHEBI:59789"/>
    </ligand>
</feature>
<protein>
    <recommendedName>
        <fullName evidence="5">Ubiquinone biosynthesis O-methyltransferase, mitochondrial</fullName>
    </recommendedName>
    <alternativeName>
        <fullName evidence="5">3,4-dihydroxy-5-hexaprenylbenzoate methyltransferase</fullName>
    </alternativeName>
    <alternativeName>
        <fullName evidence="5">3-demethylubiquinol 3-O-methyltransferase</fullName>
    </alternativeName>
    <alternativeName>
        <fullName evidence="5">3-demethylubiquinone 3-O-methyltransferase</fullName>
    </alternativeName>
    <alternativeName>
        <fullName evidence="5">3-demethylubiquinone-6 3-O-methyltransferase</fullName>
    </alternativeName>
    <alternativeName>
        <fullName evidence="5">Hexaprenyldihydroxybenzoate methyltransferase</fullName>
    </alternativeName>
    <alternativeName>
        <fullName evidence="5">Polyprenyldihydroxybenzoate methyltransferase</fullName>
        <shortName evidence="5">DHHB methyltransferase</shortName>
        <shortName evidence="5">DHHB-MT</shortName>
        <shortName evidence="5">DHHB-MTase</shortName>
        <ecNumber evidence="5">2.1.1.-</ecNumber>
        <ecNumber evidence="5">2.1.1.114</ecNumber>
        <ecNumber evidence="5">2.1.1.64</ecNumber>
    </alternativeName>
</protein>
<comment type="function">
    <text evidence="5">O-methyltransferase required for two non-consecutive steps during ubiquinone biosynthesis. Catalyzes the 2 O-methylation of 3,4-dihydroxy-5-(all-trans-polyprenyl)benzoic acid into 4-hydroxy-3-methoxy-5-(all-trans-polyprenyl)benzoic acid. Also catalyzes the last step of ubiquinone biosynthesis by mediating methylation of 3-demethylubiquinone into ubiquinone. Also able to mediate the methylation of 3-demethylubiquinol into ubiquinol.</text>
</comment>
<feature type="binding site" evidence="5">
    <location>
        <position position="203"/>
    </location>
    <ligand>
        <name>Mg(2+)</name>
        <dbReference type="ChEBI" id="CHEBI:18420"/>
    </ligand>
</feature>
<feature type="binding site" evidence="5">
    <location>
        <position position="198"/>
    </location>
    <ligand>
        <name>S-adenosyl-L-methionine</name>
        <dbReference type="ChEBI" id="CHEBI:59789"/>
    </ligand>
</feature>
<dbReference type="SUPFAM" id="SSF53335">
    <property type="entry name" value="S-adenosyl-L-methionine-dependent methyltransferases"/>
    <property type="match status" value="1"/>
</dbReference>
<comment type="catalytic activity">
    <reaction evidence="5">
        <text>a 3-demethylubiquinol + S-adenosyl-L-methionine = a ubiquinol + S-adenosyl-L-homocysteine + H(+)</text>
        <dbReference type="Rhea" id="RHEA:44380"/>
        <dbReference type="Rhea" id="RHEA-COMP:9566"/>
        <dbReference type="Rhea" id="RHEA-COMP:10914"/>
        <dbReference type="ChEBI" id="CHEBI:15378"/>
        <dbReference type="ChEBI" id="CHEBI:17976"/>
        <dbReference type="ChEBI" id="CHEBI:57856"/>
        <dbReference type="ChEBI" id="CHEBI:59789"/>
        <dbReference type="ChEBI" id="CHEBI:84422"/>
        <dbReference type="EC" id="2.1.1.64"/>
    </reaction>
</comment>
<proteinExistence type="inferred from homology"/>
<dbReference type="HOGENOM" id="CLU_042432_3_0_1"/>
<gene>
    <name evidence="5" type="primary">COQ3</name>
    <name evidence="7" type="ORF">AGOS_ADR115W</name>
</gene>
<feature type="binding site" evidence="5">
    <location>
        <position position="132"/>
    </location>
    <ligand>
        <name>S-adenosyl-L-methionine</name>
        <dbReference type="ChEBI" id="CHEBI:59789"/>
    </ligand>
</feature>
<dbReference type="OMA" id="LASRWWD"/>
<dbReference type="NCBIfam" id="TIGR01983">
    <property type="entry name" value="UbiG"/>
    <property type="match status" value="1"/>
</dbReference>
<comment type="pathway">
    <text evidence="5">Cofactor biosynthesis; ubiquinone biosynthesis.</text>
</comment>
<dbReference type="Pfam" id="PF13489">
    <property type="entry name" value="Methyltransf_23"/>
    <property type="match status" value="1"/>
</dbReference>
<dbReference type="EC" id="2.1.1.-" evidence="5"/>